<evidence type="ECO:0000256" key="6">
    <source>
        <dbReference type="HAMAP-Rule" id="MF_01161"/>
    </source>
</evidence>
<dbReference type="Pfam" id="PF01171">
    <property type="entry name" value="ATP_bind_3"/>
    <property type="match status" value="1"/>
</dbReference>
<dbReference type="Proteomes" id="UP001230685">
    <property type="component" value="Unassembled WGS sequence"/>
</dbReference>
<dbReference type="PANTHER" id="PTHR43033">
    <property type="entry name" value="TRNA(ILE)-LYSIDINE SYNTHASE-RELATED"/>
    <property type="match status" value="1"/>
</dbReference>
<comment type="domain">
    <text evidence="6">The N-terminal region contains the highly conserved SGGXDS motif, predicted to be a P-loop motif involved in ATP binding.</text>
</comment>
<evidence type="ECO:0000256" key="4">
    <source>
        <dbReference type="ARBA" id="ARBA00022840"/>
    </source>
</evidence>
<dbReference type="NCBIfam" id="TIGR02432">
    <property type="entry name" value="lysidine_TilS_N"/>
    <property type="match status" value="1"/>
</dbReference>
<comment type="function">
    <text evidence="6">Ligates lysine onto the cytidine present at position 34 of the AUA codon-specific tRNA(Ile) that contains the anticodon CAU, in an ATP-dependent manner. Cytidine is converted to lysidine, thus changing the amino acid specificity of the tRNA from methionine to isoleucine.</text>
</comment>
<feature type="domain" description="tRNA(Ile)-lysidine/2-thiocytidine synthase N-terminal" evidence="7">
    <location>
        <begin position="59"/>
        <end position="233"/>
    </location>
</feature>
<dbReference type="SUPFAM" id="SSF52402">
    <property type="entry name" value="Adenine nucleotide alpha hydrolases-like"/>
    <property type="match status" value="1"/>
</dbReference>
<comment type="caution">
    <text evidence="8">The sequence shown here is derived from an EMBL/GenBank/DDBJ whole genome shotgun (WGS) entry which is preliminary data.</text>
</comment>
<dbReference type="InterPro" id="IPR014729">
    <property type="entry name" value="Rossmann-like_a/b/a_fold"/>
</dbReference>
<dbReference type="GO" id="GO:0032267">
    <property type="term" value="F:tRNA(Ile)-lysidine synthase activity"/>
    <property type="evidence" value="ECO:0007669"/>
    <property type="project" value="UniProtKB-EC"/>
</dbReference>
<evidence type="ECO:0000313" key="9">
    <source>
        <dbReference type="Proteomes" id="UP001230685"/>
    </source>
</evidence>
<evidence type="ECO:0000256" key="3">
    <source>
        <dbReference type="ARBA" id="ARBA00022741"/>
    </source>
</evidence>
<name>A0ABT9EJ03_9SPHN</name>
<accession>A0ABT9EJ03</accession>
<keyword evidence="3 6" id="KW-0547">Nucleotide-binding</keyword>
<proteinExistence type="inferred from homology"/>
<dbReference type="InterPro" id="IPR011063">
    <property type="entry name" value="TilS/TtcA_N"/>
</dbReference>
<dbReference type="RefSeq" id="WP_305172420.1">
    <property type="nucleotide sequence ID" value="NZ_JAUUDS010000002.1"/>
</dbReference>
<comment type="subcellular location">
    <subcellularLocation>
        <location evidence="6">Cytoplasm</location>
    </subcellularLocation>
</comment>
<organism evidence="8 9">
    <name type="scientific">Sphingomonas aurea</name>
    <dbReference type="NCBI Taxonomy" id="3063994"/>
    <lineage>
        <taxon>Bacteria</taxon>
        <taxon>Pseudomonadati</taxon>
        <taxon>Pseudomonadota</taxon>
        <taxon>Alphaproteobacteria</taxon>
        <taxon>Sphingomonadales</taxon>
        <taxon>Sphingomonadaceae</taxon>
        <taxon>Sphingomonas</taxon>
    </lineage>
</organism>
<protein>
    <recommendedName>
        <fullName evidence="6">tRNA(Ile)-lysidine synthase</fullName>
        <ecNumber evidence="6">6.3.4.19</ecNumber>
    </recommendedName>
    <alternativeName>
        <fullName evidence="6">tRNA(Ile)-2-lysyl-cytidine synthase</fullName>
    </alternativeName>
    <alternativeName>
        <fullName evidence="6">tRNA(Ile)-lysidine synthetase</fullName>
    </alternativeName>
</protein>
<keyword evidence="4 6" id="KW-0067">ATP-binding</keyword>
<dbReference type="Gene3D" id="3.40.50.620">
    <property type="entry name" value="HUPs"/>
    <property type="match status" value="1"/>
</dbReference>
<keyword evidence="6" id="KW-0963">Cytoplasm</keyword>
<evidence type="ECO:0000313" key="8">
    <source>
        <dbReference type="EMBL" id="MDP1026788.1"/>
    </source>
</evidence>
<evidence type="ECO:0000256" key="2">
    <source>
        <dbReference type="ARBA" id="ARBA00022694"/>
    </source>
</evidence>
<keyword evidence="9" id="KW-1185">Reference proteome</keyword>
<dbReference type="PANTHER" id="PTHR43033:SF5">
    <property type="entry name" value="TRNA(ILE)-LYSIDINE SYNTHETASE"/>
    <property type="match status" value="1"/>
</dbReference>
<evidence type="ECO:0000256" key="1">
    <source>
        <dbReference type="ARBA" id="ARBA00022598"/>
    </source>
</evidence>
<dbReference type="HAMAP" id="MF_01161">
    <property type="entry name" value="tRNA_Ile_lys_synt"/>
    <property type="match status" value="1"/>
</dbReference>
<dbReference type="CDD" id="cd01992">
    <property type="entry name" value="TilS_N"/>
    <property type="match status" value="1"/>
</dbReference>
<evidence type="ECO:0000259" key="7">
    <source>
        <dbReference type="Pfam" id="PF01171"/>
    </source>
</evidence>
<gene>
    <name evidence="6 8" type="primary">tilS</name>
    <name evidence="8" type="ORF">Q5H91_06165</name>
</gene>
<reference evidence="8 9" key="1">
    <citation type="submission" date="2023-07" db="EMBL/GenBank/DDBJ databases">
        <authorList>
            <person name="Kim M.K."/>
        </authorList>
    </citation>
    <scope>NUCLEOTIDE SEQUENCE [LARGE SCALE GENOMIC DNA]</scope>
    <source>
        <strain evidence="8 9">KR1UV-12</strain>
    </source>
</reference>
<keyword evidence="2 6" id="KW-0819">tRNA processing</keyword>
<sequence>MAVPPPGASDPLIPAALAARFAAGVARAVQSTPEARYSSAGWGLAGDGAPAQEAPLARLALAISGGPDSMAMLALATAAFPGRVIAATFDHGLRPASATEAAMVADWCASRAISHATLRPDQPLPASNVQAAARSARYAALGRWAADGGAPLLATAHHADDQAETFLMRANRGSGPTGLAGIRRARPLCDGVTLIRPLLDWRRAELGQVAAHLPVVQDPSNADRHYTRVRARHWLAANPELDPAQLARAADHVADIAADLDELADWAWQTRQGPDGLDVAGLPRALRRLLARRGIAVLRAEEGIAAPAFGPASNVEPLLDALGAGCRATQGGVLVTPRGANWRFAVAPTRRNG</sequence>
<dbReference type="EC" id="6.3.4.19" evidence="6"/>
<evidence type="ECO:0000256" key="5">
    <source>
        <dbReference type="ARBA" id="ARBA00048539"/>
    </source>
</evidence>
<comment type="similarity">
    <text evidence="6">Belongs to the tRNA(Ile)-lysidine synthase family.</text>
</comment>
<dbReference type="EMBL" id="JAUUDS010000002">
    <property type="protein sequence ID" value="MDP1026788.1"/>
    <property type="molecule type" value="Genomic_DNA"/>
</dbReference>
<dbReference type="InterPro" id="IPR012094">
    <property type="entry name" value="tRNA_Ile_lys_synt"/>
</dbReference>
<comment type="catalytic activity">
    <reaction evidence="5 6">
        <text>cytidine(34) in tRNA(Ile2) + L-lysine + ATP = lysidine(34) in tRNA(Ile2) + AMP + diphosphate + H(+)</text>
        <dbReference type="Rhea" id="RHEA:43744"/>
        <dbReference type="Rhea" id="RHEA-COMP:10625"/>
        <dbReference type="Rhea" id="RHEA-COMP:10670"/>
        <dbReference type="ChEBI" id="CHEBI:15378"/>
        <dbReference type="ChEBI" id="CHEBI:30616"/>
        <dbReference type="ChEBI" id="CHEBI:32551"/>
        <dbReference type="ChEBI" id="CHEBI:33019"/>
        <dbReference type="ChEBI" id="CHEBI:82748"/>
        <dbReference type="ChEBI" id="CHEBI:83665"/>
        <dbReference type="ChEBI" id="CHEBI:456215"/>
        <dbReference type="EC" id="6.3.4.19"/>
    </reaction>
</comment>
<dbReference type="InterPro" id="IPR012795">
    <property type="entry name" value="tRNA_Ile_lys_synt_N"/>
</dbReference>
<keyword evidence="1 6" id="KW-0436">Ligase</keyword>
<feature type="binding site" evidence="6">
    <location>
        <begin position="64"/>
        <end position="69"/>
    </location>
    <ligand>
        <name>ATP</name>
        <dbReference type="ChEBI" id="CHEBI:30616"/>
    </ligand>
</feature>